<accession>A0A0A2TAL7</accession>
<evidence type="ECO:0000313" key="2">
    <source>
        <dbReference type="Proteomes" id="UP000054422"/>
    </source>
</evidence>
<sequence>MGKMIFKSISVLLLGLFFIGCSRDLPPGEYDANEIGKIKKVIPGVIISKRPVNLHRQNADANLHVKGGADANLIDGGGYNQTHGVEYVIKLNSGSIISVVQAEDLKLKTKQKILVIYGRHTRVVADNGSDVY</sequence>
<evidence type="ECO:0000313" key="1">
    <source>
        <dbReference type="EMBL" id="KGP64438.1"/>
    </source>
</evidence>
<dbReference type="PROSITE" id="PS51257">
    <property type="entry name" value="PROKAR_LIPOPROTEIN"/>
    <property type="match status" value="1"/>
</dbReference>
<comment type="caution">
    <text evidence="1">The sequence shown here is derived from an EMBL/GenBank/DDBJ whole genome shotgun (WGS) entry which is preliminary data.</text>
</comment>
<protein>
    <submittedName>
        <fullName evidence="1">Uncharacterized protein</fullName>
    </submittedName>
</protein>
<proteinExistence type="predicted"/>
<organism evidence="1 2">
    <name type="scientific">Legionella norrlandica</name>
    <dbReference type="NCBI Taxonomy" id="1498499"/>
    <lineage>
        <taxon>Bacteria</taxon>
        <taxon>Pseudomonadati</taxon>
        <taxon>Pseudomonadota</taxon>
        <taxon>Gammaproteobacteria</taxon>
        <taxon>Legionellales</taxon>
        <taxon>Legionellaceae</taxon>
        <taxon>Legionella</taxon>
    </lineage>
</organism>
<name>A0A0A2TAL7_9GAMM</name>
<gene>
    <name evidence="1" type="ORF">EP47_11780</name>
</gene>
<dbReference type="EMBL" id="JNCF01000001">
    <property type="protein sequence ID" value="KGP64438.1"/>
    <property type="molecule type" value="Genomic_DNA"/>
</dbReference>
<dbReference type="AlphaFoldDB" id="A0A0A2TAL7"/>
<dbReference type="Proteomes" id="UP000054422">
    <property type="component" value="Unassembled WGS sequence"/>
</dbReference>
<reference evidence="1 2" key="1">
    <citation type="submission" date="2014-05" db="EMBL/GenBank/DDBJ databases">
        <authorList>
            <person name="Rizzardi K."/>
            <person name="Winiecka-Krusnell J."/>
            <person name="Ramliden M."/>
            <person name="Alm E."/>
            <person name="Andersson S."/>
            <person name="Byfors S."/>
        </authorList>
    </citation>
    <scope>NUCLEOTIDE SEQUENCE [LARGE SCALE GENOMIC DNA]</scope>
    <source>
        <strain evidence="1 2">LEGN</strain>
    </source>
</reference>
<dbReference type="RefSeq" id="WP_035886306.1">
    <property type="nucleotide sequence ID" value="NZ_JNCF01000001.1"/>
</dbReference>
<keyword evidence="2" id="KW-1185">Reference proteome</keyword>
<dbReference type="OrthoDB" id="5651190at2"/>